<proteinExistence type="predicted"/>
<dbReference type="SUPFAM" id="SSF103473">
    <property type="entry name" value="MFS general substrate transporter"/>
    <property type="match status" value="1"/>
</dbReference>
<dbReference type="RefSeq" id="XP_066657260.1">
    <property type="nucleotide sequence ID" value="XM_066797004.1"/>
</dbReference>
<keyword evidence="1" id="KW-0812">Transmembrane</keyword>
<feature type="transmembrane region" description="Helical" evidence="1">
    <location>
        <begin position="22"/>
        <end position="43"/>
    </location>
</feature>
<reference evidence="2 3" key="1">
    <citation type="submission" date="2024-04" db="EMBL/GenBank/DDBJ databases">
        <title>Phyllosticta paracitricarpa is synonymous to the EU quarantine fungus P. citricarpa based on phylogenomic analyses.</title>
        <authorList>
            <consortium name="Lawrence Berkeley National Laboratory"/>
            <person name="Van ingen-buijs V.A."/>
            <person name="Van westerhoven A.C."/>
            <person name="Haridas S."/>
            <person name="Skiadas P."/>
            <person name="Martin F."/>
            <person name="Groenewald J.Z."/>
            <person name="Crous P.W."/>
            <person name="Seidl M.F."/>
        </authorList>
    </citation>
    <scope>NUCLEOTIDE SEQUENCE [LARGE SCALE GENOMIC DNA]</scope>
    <source>
        <strain evidence="2 3">CPC 17464</strain>
    </source>
</reference>
<feature type="transmembrane region" description="Helical" evidence="1">
    <location>
        <begin position="64"/>
        <end position="84"/>
    </location>
</feature>
<evidence type="ECO:0000313" key="2">
    <source>
        <dbReference type="EMBL" id="KAK7539989.1"/>
    </source>
</evidence>
<dbReference type="EMBL" id="JBBPEH010000004">
    <property type="protein sequence ID" value="KAK7539989.1"/>
    <property type="molecule type" value="Genomic_DNA"/>
</dbReference>
<name>A0ABR1LZB7_9PEZI</name>
<feature type="non-terminal residue" evidence="2">
    <location>
        <position position="1"/>
    </location>
</feature>
<dbReference type="GeneID" id="92029910"/>
<dbReference type="Gene3D" id="1.20.1250.20">
    <property type="entry name" value="MFS general substrate transporter like domains"/>
    <property type="match status" value="1"/>
</dbReference>
<evidence type="ECO:0000256" key="1">
    <source>
        <dbReference type="SAM" id="Phobius"/>
    </source>
</evidence>
<comment type="caution">
    <text evidence="2">The sequence shown here is derived from an EMBL/GenBank/DDBJ whole genome shotgun (WGS) entry which is preliminary data.</text>
</comment>
<evidence type="ECO:0008006" key="4">
    <source>
        <dbReference type="Google" id="ProtNLM"/>
    </source>
</evidence>
<evidence type="ECO:0000313" key="3">
    <source>
        <dbReference type="Proteomes" id="UP001360953"/>
    </source>
</evidence>
<keyword evidence="3" id="KW-1185">Reference proteome</keyword>
<keyword evidence="1" id="KW-1133">Transmembrane helix</keyword>
<dbReference type="InterPro" id="IPR036259">
    <property type="entry name" value="MFS_trans_sf"/>
</dbReference>
<organism evidence="2 3">
    <name type="scientific">Phyllosticta citribraziliensis</name>
    <dbReference type="NCBI Taxonomy" id="989973"/>
    <lineage>
        <taxon>Eukaryota</taxon>
        <taxon>Fungi</taxon>
        <taxon>Dikarya</taxon>
        <taxon>Ascomycota</taxon>
        <taxon>Pezizomycotina</taxon>
        <taxon>Dothideomycetes</taxon>
        <taxon>Dothideomycetes incertae sedis</taxon>
        <taxon>Botryosphaeriales</taxon>
        <taxon>Phyllostictaceae</taxon>
        <taxon>Phyllosticta</taxon>
    </lineage>
</organism>
<accession>A0ABR1LZB7</accession>
<protein>
    <recommendedName>
        <fullName evidence="4">MFS transporter</fullName>
    </recommendedName>
</protein>
<gene>
    <name evidence="2" type="ORF">J3D65DRAFT_550645</name>
</gene>
<sequence length="104" mass="10895">NFVIVSSASRSDLGAEAGVFNVAFQVGGSVVGLVVLTAVAQGVEKGFGDDILPAGELSRIGYQNVYYSCVVLCAAGLLIRFFAIEAPESMHGSFFRSRSVRTAC</sequence>
<keyword evidence="1" id="KW-0472">Membrane</keyword>
<dbReference type="Proteomes" id="UP001360953">
    <property type="component" value="Unassembled WGS sequence"/>
</dbReference>